<feature type="compositionally biased region" description="Basic and acidic residues" evidence="17">
    <location>
        <begin position="1"/>
        <end position="10"/>
    </location>
</feature>
<evidence type="ECO:0000256" key="5">
    <source>
        <dbReference type="ARBA" id="ARBA00022679"/>
    </source>
</evidence>
<feature type="region of interest" description="Disordered" evidence="17">
    <location>
        <begin position="1"/>
        <end position="75"/>
    </location>
</feature>
<keyword evidence="3" id="KW-0723">Serine/threonine-protein kinase</keyword>
<dbReference type="PROSITE" id="PS51790">
    <property type="entry name" value="MSRB"/>
    <property type="match status" value="1"/>
</dbReference>
<evidence type="ECO:0000256" key="13">
    <source>
        <dbReference type="ARBA" id="ARBA00023284"/>
    </source>
</evidence>
<dbReference type="CDD" id="cd00038">
    <property type="entry name" value="CAP_ED"/>
    <property type="match status" value="1"/>
</dbReference>
<keyword evidence="5" id="KW-0808">Transferase</keyword>
<evidence type="ECO:0000256" key="14">
    <source>
        <dbReference type="ARBA" id="ARBA00024113"/>
    </source>
</evidence>
<dbReference type="SUPFAM" id="SSF56399">
    <property type="entry name" value="ADP-ribosylation"/>
    <property type="match status" value="1"/>
</dbReference>
<dbReference type="SMART" id="SM00100">
    <property type="entry name" value="cNMP"/>
    <property type="match status" value="2"/>
</dbReference>
<evidence type="ECO:0000256" key="1">
    <source>
        <dbReference type="ARBA" id="ARBA00001946"/>
    </source>
</evidence>
<keyword evidence="22" id="KW-1185">Reference proteome</keyword>
<dbReference type="InterPro" id="IPR018490">
    <property type="entry name" value="cNMP-bd_dom_sf"/>
</dbReference>
<dbReference type="InterPro" id="IPR011767">
    <property type="entry name" value="GLR_AS"/>
</dbReference>
<feature type="domain" description="Protein kinase" evidence="18">
    <location>
        <begin position="1799"/>
        <end position="2060"/>
    </location>
</feature>
<evidence type="ECO:0000256" key="12">
    <source>
        <dbReference type="ARBA" id="ARBA00023157"/>
    </source>
</evidence>
<keyword evidence="6 15" id="KW-0547">Nucleotide-binding</keyword>
<comment type="cofactor">
    <cofactor evidence="1">
        <name>Mg(2+)</name>
        <dbReference type="ChEBI" id="CHEBI:18420"/>
    </cofactor>
</comment>
<feature type="region of interest" description="Disordered" evidence="17">
    <location>
        <begin position="1739"/>
        <end position="1759"/>
    </location>
</feature>
<evidence type="ECO:0000259" key="18">
    <source>
        <dbReference type="PROSITE" id="PS50011"/>
    </source>
</evidence>
<dbReference type="InterPro" id="IPR000719">
    <property type="entry name" value="Prot_kinase_dom"/>
</dbReference>
<dbReference type="PROSITE" id="PS00107">
    <property type="entry name" value="PROTEIN_KINASE_ATP"/>
    <property type="match status" value="1"/>
</dbReference>
<dbReference type="SUPFAM" id="SSF51316">
    <property type="entry name" value="Mss4-like"/>
    <property type="match status" value="1"/>
</dbReference>
<feature type="domain" description="Cyclic nucleotide-binding" evidence="19">
    <location>
        <begin position="1193"/>
        <end position="1238"/>
    </location>
</feature>
<dbReference type="InterPro" id="IPR036249">
    <property type="entry name" value="Thioredoxin-like_sf"/>
</dbReference>
<dbReference type="InterPro" id="IPR002109">
    <property type="entry name" value="Glutaredoxin"/>
</dbReference>
<dbReference type="Gene3D" id="1.10.510.10">
    <property type="entry name" value="Transferase(Phosphotransferase) domain 1"/>
    <property type="match status" value="1"/>
</dbReference>
<feature type="compositionally biased region" description="Polar residues" evidence="17">
    <location>
        <begin position="2424"/>
        <end position="2443"/>
    </location>
</feature>
<feature type="coiled-coil region" evidence="16">
    <location>
        <begin position="2138"/>
        <end position="2190"/>
    </location>
</feature>
<dbReference type="Gene3D" id="2.60.120.10">
    <property type="entry name" value="Jelly Rolls"/>
    <property type="match status" value="2"/>
</dbReference>
<feature type="compositionally biased region" description="Acidic residues" evidence="17">
    <location>
        <begin position="11"/>
        <end position="35"/>
    </location>
</feature>
<dbReference type="InterPro" id="IPR011057">
    <property type="entry name" value="Mss4-like_sf"/>
</dbReference>
<dbReference type="SUPFAM" id="SSF51206">
    <property type="entry name" value="cAMP-binding domain-like"/>
    <property type="match status" value="2"/>
</dbReference>
<dbReference type="Pfam" id="PF00462">
    <property type="entry name" value="Glutaredoxin"/>
    <property type="match status" value="1"/>
</dbReference>
<protein>
    <recommendedName>
        <fullName evidence="14">cGMP-dependent protein kinase</fullName>
    </recommendedName>
</protein>
<feature type="region of interest" description="Disordered" evidence="17">
    <location>
        <begin position="974"/>
        <end position="1023"/>
    </location>
</feature>
<dbReference type="InterPro" id="IPR014025">
    <property type="entry name" value="Glutaredoxin_subgr"/>
</dbReference>
<dbReference type="InterPro" id="IPR002579">
    <property type="entry name" value="Met_Sox_Rdtase_MsrB_dom"/>
</dbReference>
<evidence type="ECO:0000256" key="10">
    <source>
        <dbReference type="ARBA" id="ARBA00022992"/>
    </source>
</evidence>
<feature type="region of interest" description="Disordered" evidence="17">
    <location>
        <begin position="665"/>
        <end position="691"/>
    </location>
</feature>
<evidence type="ECO:0000313" key="21">
    <source>
        <dbReference type="EMBL" id="CAK9073508.1"/>
    </source>
</evidence>
<proteinExistence type="inferred from homology"/>
<evidence type="ECO:0000256" key="11">
    <source>
        <dbReference type="ARBA" id="ARBA00023002"/>
    </source>
</evidence>
<evidence type="ECO:0000259" key="19">
    <source>
        <dbReference type="PROSITE" id="PS50042"/>
    </source>
</evidence>
<comment type="caution">
    <text evidence="21">The sequence shown here is derived from an EMBL/GenBank/DDBJ whole genome shotgun (WGS) entry which is preliminary data.</text>
</comment>
<gene>
    <name evidence="21" type="ORF">SCF082_LOCUS35977</name>
</gene>
<dbReference type="SUPFAM" id="SSF52833">
    <property type="entry name" value="Thioredoxin-like"/>
    <property type="match status" value="1"/>
</dbReference>
<dbReference type="CDD" id="cd03419">
    <property type="entry name" value="GRX_GRXh_1_2_like"/>
    <property type="match status" value="1"/>
</dbReference>
<evidence type="ECO:0000256" key="15">
    <source>
        <dbReference type="PROSITE-ProRule" id="PRU10141"/>
    </source>
</evidence>
<keyword evidence="11" id="KW-0560">Oxidoreductase</keyword>
<evidence type="ECO:0000256" key="9">
    <source>
        <dbReference type="ARBA" id="ARBA00022842"/>
    </source>
</evidence>
<reference evidence="21 22" key="1">
    <citation type="submission" date="2024-02" db="EMBL/GenBank/DDBJ databases">
        <authorList>
            <person name="Chen Y."/>
            <person name="Shah S."/>
            <person name="Dougan E. K."/>
            <person name="Thang M."/>
            <person name="Chan C."/>
        </authorList>
    </citation>
    <scope>NUCLEOTIDE SEQUENCE [LARGE SCALE GENOMIC DNA]</scope>
</reference>
<keyword evidence="12" id="KW-1015">Disulfide bond</keyword>
<keyword evidence="8 15" id="KW-0067">ATP-binding</keyword>
<feature type="domain" description="Cyclic nucleotide-binding" evidence="19">
    <location>
        <begin position="1079"/>
        <end position="1154"/>
    </location>
</feature>
<feature type="compositionally biased region" description="Low complexity" evidence="17">
    <location>
        <begin position="992"/>
        <end position="1011"/>
    </location>
</feature>
<sequence>MSLDDTKDKKDDDEEMPDYGADDEVEIIDDDEEDQPSAGEKRKPEGLPESSSVGAAAKVATKKMPKPPGGEQRRKVQRIVKYDDTHEKDIPLHLQPGVQSYIGPEHMLKVPVRPMDDRLTEISHSLSNHLRGVQEQRRKPTTAFNDDGSKDWKGLMRHLKDEIANLQEFEVLLCIRNNDDRRFKLRVCLPGGVEGATWKGMPWEPTAVKAVQGHKDWVIERIGNRAICQEIYTLDDEFDVDKLDRGYHPRFNCDPETSHSYTTFPRVVYHSTDFRGCSDIIKNGLVVGGFPRKTGRGHNYFTVTPPWVANMRKLAGTRAGQPIYLAFDTELMLQEGVRLFRTDAAILSPDWISNKHLMFACNARDASFAWANPAYPKFRSDYHSSLKEFQDADPNHPAAPAQYQLSRLGMMKNFMLVDNWADVKSKIVKGAVNIVRPPRELEGVIDELAQTDARRKAQPGTEAESCELKGYMLAPCAIVQNSDIAGLRSAHHNRNRPWARGQDNYDLEPKDVAINVILRIPVEKCRTPLCGNENWQGGIKCDYCKAHLTVWPDARIATEAARAQAEADLQNTTCVIEDLIKRIPRKARQTKSAAEAGDTERRGARSAFGVLRDNAKAHIRQAKKRGAATLRERLETDPFYAVNCARANLTPDALDFLQRLGRSMNPKLGRTAEQRKGKKGKGTGKDDQAADEQARATRLCFILKLDRGDDDPVDLADEAFVAHKCRFLTLAQFATYVDFAILQKNQPPPVIIGWNDKQCQPEGSAENILKDLVSFARLNWPDAANEFGHSLKAKHKAKKGKGKGKAPASGCFVCGGPHYKIDCPTYHEQRLQQRTQSRKGKGKGKSDRPRPWAPAAHQWRVVPKPSEGKGAAGSSSDAVVGPPERTIAQDIAMKGAAKAKGKGKSDIQPKGKGKYEPQKGQYKSEPYKGQGKEKGKEKGCINAYTGGHVLWAIPFAREVLRRTMPLATFRRGDWREEEAGSQCRSQGRADGSMSRSSLVSEDSMSSRSRTSLQKWRRKLRQSKSARSMDSCMLKVLSESQPDFQAQRVVGYSMELGEDDYQVFAEGLLHGSLFGAAWGESELLATLASTVELFTFNANEPVGRKEAPLCHIFVIRDGQFFLAQRTSERAPICLGVGCVFGELELFQLAGDEISAGPAGGTCFAISKESFLDALKKMTRKASSEVFQLLLGSELFRYLDSSYVAMLSKCSYSMKYQDKALIRKDGIDPDFVYIVKSGNLIESGQLLLTPGDCVCRRPGAPLHAEGEVEVLAIPVTSLQSVMGFRGHDFLWRCELLHILRSRWSHHLSFGPWMAQRGDPEAWARACVILTLHVEVMQEFLRSHSSSIRWLMLLDGAHNGAHIKVGDQVLHTDAEIWSPGVLAIEPLPSSNSGFALGSSSNTVTIAVLLNDAMLPGEAGALEEKLTLVKRVFLFRTLDDREQQLLADASRLVSRRCGEMVFREGEMASQCFVVAQGEMAQSKEGRVMRTLGAFSSFGEQEFPGHRPDDVAQPTPKKLLGFLQDSTPGMFSGTINPRLNLTVSQTEVLRRKMGRYAKPGPRTRTVGYRGFRLGEDILRGCKEAEVYLLDLFRPHLPAVVLDHMEQEISADHVGELDLPDRSFVPDSGANCSHEVGPDSVPIYDPQKDDAGCFVTHQSENNCYNYATDISTDSFAQPGRGTGHKWTANTCEAVRVAAESDGLQWAGTTLPTAAPKRGHYVALFIWPDTNFHWIRMDRTGYWSHKPGGTPVRNTDNKGQKIHDPSKSDFSPWTQFCGYMHVIPSAVSPEGEGRDLVRVDIHLDDLQEISTLGYGTYGIVRLVEHQSTGARYALKCISRNEAVARRQQASICAEREILTDVDHPFILKLVRTFKDHRNVYFLTEFVTGGELFNAIRSLGILSGVQARFYTGSLILALQALHEKKIIYRDLKPENVLLDNYGYIKLIDFGCAVRFDQGSHRSLVGTPHYMAPEVILGKEYHFSCDVWSLGVCLYEFVCGPLPFGQDCEDPRQVFQDILLSKLYFPEHFINTPGKHLLRCLLRKNSRLRIGGEHGLQDVPGRRREHAYFRKFSFTRRSPVSPARCYQTMTAEKAQEVDRARAKVAKARTPVPEIQAMEQAGEALVTGHRGFVSKVAVRRAGHTSDPVDVLKQQLREAQSAHDELLQQMKVAEGTWRRCIEEAEQKEAAAKKELQGCKALLEKQRPRRSLELSRLLRKLQRNVAREIRDAQQGFVIKKVTEKHGKTEVRRVAVCPNTCVLKWCHVEESFGPTSKSVDLQTVQRLDFGPSARAAKLFPEVMPWLCFSVITGERSYDFIGSNESSTRCFVLCISRLCEKFAGGTFRTRHDFEVAKGWCKLKTGCQRRGRTLLQEFLTSVQHVGATLPPPVQPPVVELAGAAEKPMDLFDFFDEPSPTQHAARGPAGSAGSVPEPTSPQSFRSTGSNGDSITRTGSFQPFTRLASAGGDLGSNARGFVSWMTSGGQGSWPKPGETWVFTGCVEQVDLYRTADATEWVNEMACRSQSERRAVNIISALPQQNMVEIRGTDKLKFVKGWARMVDDHGNWLLEKDRRRVMARQFLSPSVLARSLDSPARHSLAAPGLALRPAQGVTTDGRSLRHTATFAASCVAATAACSSRRDRRERAVRHVAMAAEQTIEANPYLKSKVEEMVALQPVIVFSKSWCPFCAKAKAALEQEGIRFAVCELDTLGEEVEAQVQDILLGLTGARTVPRVFIGGQCIGGGTDTERLAGEGTLKKLAGEAMENFKTKLSGKATFEMDKSDEEWRSTLDPERFQILRRRGTEMPGSHEYDKFLPKAGHFSCGGCGLPLYSAGSKFASQCGWPVFDKCYSSKDLGQHVLGQPDGTGSLEIVCARCGSHLGHVFYDAISEANPNGERH</sequence>
<dbReference type="EMBL" id="CAXAMM010034891">
    <property type="protein sequence ID" value="CAK9073508.1"/>
    <property type="molecule type" value="Genomic_DNA"/>
</dbReference>
<name>A0ABP0PD21_9DINO</name>
<keyword evidence="10" id="KW-0142">cGMP-binding</keyword>
<dbReference type="PROSITE" id="PS50042">
    <property type="entry name" value="CNMP_BINDING_3"/>
    <property type="match status" value="3"/>
</dbReference>
<dbReference type="Proteomes" id="UP001642464">
    <property type="component" value="Unassembled WGS sequence"/>
</dbReference>
<dbReference type="Pfam" id="PF01641">
    <property type="entry name" value="SelR"/>
    <property type="match status" value="1"/>
</dbReference>
<evidence type="ECO:0000313" key="22">
    <source>
        <dbReference type="Proteomes" id="UP001642464"/>
    </source>
</evidence>
<dbReference type="Gene3D" id="3.40.30.10">
    <property type="entry name" value="Glutaredoxin"/>
    <property type="match status" value="1"/>
</dbReference>
<evidence type="ECO:0000256" key="8">
    <source>
        <dbReference type="ARBA" id="ARBA00022840"/>
    </source>
</evidence>
<evidence type="ECO:0000259" key="20">
    <source>
        <dbReference type="PROSITE" id="PS51790"/>
    </source>
</evidence>
<evidence type="ECO:0000256" key="17">
    <source>
        <dbReference type="SAM" id="MobiDB-lite"/>
    </source>
</evidence>
<dbReference type="PROSITE" id="PS51354">
    <property type="entry name" value="GLUTAREDOXIN_2"/>
    <property type="match status" value="1"/>
</dbReference>
<feature type="domain" description="MsrB" evidence="20">
    <location>
        <begin position="2770"/>
        <end position="2885"/>
    </location>
</feature>
<feature type="compositionally biased region" description="Basic and acidic residues" evidence="17">
    <location>
        <begin position="903"/>
        <end position="917"/>
    </location>
</feature>
<dbReference type="PROSITE" id="PS00195">
    <property type="entry name" value="GLUTAREDOXIN_1"/>
    <property type="match status" value="1"/>
</dbReference>
<dbReference type="SMART" id="SM00220">
    <property type="entry name" value="S_TKc"/>
    <property type="match status" value="1"/>
</dbReference>
<feature type="compositionally biased region" description="Basic and acidic residues" evidence="17">
    <location>
        <begin position="1748"/>
        <end position="1759"/>
    </location>
</feature>
<evidence type="ECO:0000256" key="4">
    <source>
        <dbReference type="ARBA" id="ARBA00022535"/>
    </source>
</evidence>
<dbReference type="InterPro" id="IPR008271">
    <property type="entry name" value="Ser/Thr_kinase_AS"/>
</dbReference>
<dbReference type="GO" id="GO:0016301">
    <property type="term" value="F:kinase activity"/>
    <property type="evidence" value="ECO:0007669"/>
    <property type="project" value="UniProtKB-KW"/>
</dbReference>
<dbReference type="Gene3D" id="3.30.200.20">
    <property type="entry name" value="Phosphorylase Kinase, domain 1"/>
    <property type="match status" value="1"/>
</dbReference>
<organism evidence="21 22">
    <name type="scientific">Durusdinium trenchii</name>
    <dbReference type="NCBI Taxonomy" id="1381693"/>
    <lineage>
        <taxon>Eukaryota</taxon>
        <taxon>Sar</taxon>
        <taxon>Alveolata</taxon>
        <taxon>Dinophyceae</taxon>
        <taxon>Suessiales</taxon>
        <taxon>Symbiodiniaceae</taxon>
        <taxon>Durusdinium</taxon>
    </lineage>
</organism>
<dbReference type="InterPro" id="IPR017441">
    <property type="entry name" value="Protein_kinase_ATP_BS"/>
</dbReference>
<keyword evidence="7 21" id="KW-0418">Kinase</keyword>
<feature type="domain" description="Cyclic nucleotide-binding" evidence="19">
    <location>
        <begin position="1430"/>
        <end position="1495"/>
    </location>
</feature>
<accession>A0ABP0PD21</accession>
<dbReference type="PROSITE" id="PS00108">
    <property type="entry name" value="PROTEIN_KINASE_ST"/>
    <property type="match status" value="1"/>
</dbReference>
<dbReference type="Gene3D" id="2.170.150.20">
    <property type="entry name" value="Peptide methionine sulfoxide reductase"/>
    <property type="match status" value="1"/>
</dbReference>
<evidence type="ECO:0000256" key="7">
    <source>
        <dbReference type="ARBA" id="ARBA00022777"/>
    </source>
</evidence>
<evidence type="ECO:0000256" key="16">
    <source>
        <dbReference type="SAM" id="Coils"/>
    </source>
</evidence>
<feature type="compositionally biased region" description="Basic residues" evidence="17">
    <location>
        <begin position="1014"/>
        <end position="1023"/>
    </location>
</feature>
<dbReference type="InterPro" id="IPR000595">
    <property type="entry name" value="cNMP-bd_dom"/>
</dbReference>
<evidence type="ECO:0000256" key="2">
    <source>
        <dbReference type="ARBA" id="ARBA00007174"/>
    </source>
</evidence>
<dbReference type="SUPFAM" id="SSF56112">
    <property type="entry name" value="Protein kinase-like (PK-like)"/>
    <property type="match status" value="1"/>
</dbReference>
<keyword evidence="16" id="KW-0175">Coiled coil</keyword>
<comment type="similarity">
    <text evidence="2">Belongs to the MsrB Met sulfoxide reductase family.</text>
</comment>
<dbReference type="PRINTS" id="PR00160">
    <property type="entry name" value="GLUTAREDOXIN"/>
</dbReference>
<dbReference type="Pfam" id="PF00069">
    <property type="entry name" value="Pkinase"/>
    <property type="match status" value="1"/>
</dbReference>
<feature type="region of interest" description="Disordered" evidence="17">
    <location>
        <begin position="829"/>
        <end position="937"/>
    </location>
</feature>
<evidence type="ECO:0000256" key="3">
    <source>
        <dbReference type="ARBA" id="ARBA00022527"/>
    </source>
</evidence>
<dbReference type="InterPro" id="IPR014710">
    <property type="entry name" value="RmlC-like_jellyroll"/>
</dbReference>
<dbReference type="PANTHER" id="PTHR24353:SF37">
    <property type="entry name" value="CAMP-DEPENDENT PROTEIN KINASE CATALYTIC SUBUNIT PRKX"/>
    <property type="match status" value="1"/>
</dbReference>
<dbReference type="PROSITE" id="PS50011">
    <property type="entry name" value="PROTEIN_KINASE_DOM"/>
    <property type="match status" value="1"/>
</dbReference>
<keyword evidence="4" id="KW-0140">cGMP</keyword>
<evidence type="ECO:0000256" key="6">
    <source>
        <dbReference type="ARBA" id="ARBA00022741"/>
    </source>
</evidence>
<dbReference type="PANTHER" id="PTHR24353">
    <property type="entry name" value="CYCLIC NUCLEOTIDE-DEPENDENT PROTEIN KINASE"/>
    <property type="match status" value="1"/>
</dbReference>
<keyword evidence="13" id="KW-0676">Redox-active center</keyword>
<feature type="region of interest" description="Disordered" evidence="17">
    <location>
        <begin position="2399"/>
        <end position="2443"/>
    </location>
</feature>
<keyword evidence="9" id="KW-0460">Magnesium</keyword>
<dbReference type="InterPro" id="IPR011009">
    <property type="entry name" value="Kinase-like_dom_sf"/>
</dbReference>
<feature type="binding site" evidence="15">
    <location>
        <position position="1828"/>
    </location>
    <ligand>
        <name>ATP</name>
        <dbReference type="ChEBI" id="CHEBI:30616"/>
    </ligand>
</feature>